<name>A0A0E3S6A8_9EURY</name>
<protein>
    <submittedName>
        <fullName evidence="1">Uncharacterized protein</fullName>
    </submittedName>
</protein>
<dbReference type="GeneID" id="69101544"/>
<keyword evidence="2" id="KW-1185">Reference proteome</keyword>
<dbReference type="AlphaFoldDB" id="A0A0E3S6A8"/>
<gene>
    <name evidence="1" type="ORF">MSLAZ_1541</name>
</gene>
<dbReference type="STRING" id="1434111.MSLAZ_1541"/>
<dbReference type="PATRIC" id="fig|1434111.4.peg.2011"/>
<evidence type="ECO:0000313" key="1">
    <source>
        <dbReference type="EMBL" id="AKB74802.1"/>
    </source>
</evidence>
<organism evidence="1 2">
    <name type="scientific">Methanosarcina lacustris Z-7289</name>
    <dbReference type="NCBI Taxonomy" id="1434111"/>
    <lineage>
        <taxon>Archaea</taxon>
        <taxon>Methanobacteriati</taxon>
        <taxon>Methanobacteriota</taxon>
        <taxon>Stenosarchaea group</taxon>
        <taxon>Methanomicrobia</taxon>
        <taxon>Methanosarcinales</taxon>
        <taxon>Methanosarcinaceae</taxon>
        <taxon>Methanosarcina</taxon>
    </lineage>
</organism>
<accession>A0A0E3S6A8</accession>
<dbReference type="HOGENOM" id="CLU_1987635_0_0_2"/>
<dbReference type="RefSeq" id="WP_052722896.1">
    <property type="nucleotide sequence ID" value="NZ_CP009515.1"/>
</dbReference>
<dbReference type="EMBL" id="CP009515">
    <property type="protein sequence ID" value="AKB74802.1"/>
    <property type="molecule type" value="Genomic_DNA"/>
</dbReference>
<proteinExistence type="predicted"/>
<evidence type="ECO:0000313" key="2">
    <source>
        <dbReference type="Proteomes" id="UP000033072"/>
    </source>
</evidence>
<sequence>MGDYQQRTGKRSEKKMPTGKLFGLRKFDLVKTSKGIGFVKGKRSSGFFAISDLFGNKISDSVNVKKKCRRLSARSTTLVQMVQMTHSSPTCHFRQAGNVEEGVSC</sequence>
<dbReference type="Proteomes" id="UP000033072">
    <property type="component" value="Chromosome"/>
</dbReference>
<reference evidence="1 2" key="1">
    <citation type="submission" date="2014-07" db="EMBL/GenBank/DDBJ databases">
        <title>Methanogenic archaea and the global carbon cycle.</title>
        <authorList>
            <person name="Henriksen J.R."/>
            <person name="Luke J."/>
            <person name="Reinhart S."/>
            <person name="Benedict M.N."/>
            <person name="Youngblut N.D."/>
            <person name="Metcalf M.E."/>
            <person name="Whitaker R.J."/>
            <person name="Metcalf W.W."/>
        </authorList>
    </citation>
    <scope>NUCLEOTIDE SEQUENCE [LARGE SCALE GENOMIC DNA]</scope>
    <source>
        <strain evidence="1 2">Z-7289</strain>
    </source>
</reference>
<dbReference type="KEGG" id="mls:MSLAZ_1541"/>